<accession>A0A383E912</accession>
<dbReference type="EMBL" id="UINC01223776">
    <property type="protein sequence ID" value="SVE53109.1"/>
    <property type="molecule type" value="Genomic_DNA"/>
</dbReference>
<evidence type="ECO:0000313" key="1">
    <source>
        <dbReference type="EMBL" id="SVE53109.1"/>
    </source>
</evidence>
<protein>
    <submittedName>
        <fullName evidence="1">Uncharacterized protein</fullName>
    </submittedName>
</protein>
<name>A0A383E912_9ZZZZ</name>
<feature type="non-terminal residue" evidence="1">
    <location>
        <position position="195"/>
    </location>
</feature>
<dbReference type="AlphaFoldDB" id="A0A383E912"/>
<organism evidence="1">
    <name type="scientific">marine metagenome</name>
    <dbReference type="NCBI Taxonomy" id="408172"/>
    <lineage>
        <taxon>unclassified sequences</taxon>
        <taxon>metagenomes</taxon>
        <taxon>ecological metagenomes</taxon>
    </lineage>
</organism>
<proteinExistence type="predicted"/>
<sequence>MRIGSYELKNIRNRITDDLYRKAEEKLTERKVGIAKKAREYYIEPFMSTMSTLPIELIAHDKEYAVRIKYTAPNSQGGDAPDIDENWTYRADDPLINPKNPKQGGPNYYSNVPENILDERLRDEVDLLCKDILKLKAKKEEMTTYLIETTTKYTGSLQLRKAWEKSPHLLKYLPKEPIKTPKTKMVRNKKVIVED</sequence>
<gene>
    <name evidence="1" type="ORF">METZ01_LOCUS505963</name>
</gene>
<reference evidence="1" key="1">
    <citation type="submission" date="2018-05" db="EMBL/GenBank/DDBJ databases">
        <authorList>
            <person name="Lanie J.A."/>
            <person name="Ng W.-L."/>
            <person name="Kazmierczak K.M."/>
            <person name="Andrzejewski T.M."/>
            <person name="Davidsen T.M."/>
            <person name="Wayne K.J."/>
            <person name="Tettelin H."/>
            <person name="Glass J.I."/>
            <person name="Rusch D."/>
            <person name="Podicherti R."/>
            <person name="Tsui H.-C.T."/>
            <person name="Winkler M.E."/>
        </authorList>
    </citation>
    <scope>NUCLEOTIDE SEQUENCE</scope>
</reference>